<dbReference type="Pfam" id="PF00644">
    <property type="entry name" value="PARP"/>
    <property type="match status" value="1"/>
</dbReference>
<proteinExistence type="predicted"/>
<dbReference type="InterPro" id="IPR009311">
    <property type="entry name" value="IFI6/IFI27-like"/>
</dbReference>
<dbReference type="PROSITE" id="PS51059">
    <property type="entry name" value="PARP_CATALYTIC"/>
    <property type="match status" value="1"/>
</dbReference>
<dbReference type="InterPro" id="IPR051712">
    <property type="entry name" value="ARTD-AVP"/>
</dbReference>
<comment type="caution">
    <text evidence="1">The sequence shown here is derived from an EMBL/GenBank/DDBJ whole genome shotgun (WGS) entry which is preliminary data.</text>
</comment>
<protein>
    <submittedName>
        <fullName evidence="1">Poly [ADP-ribose] polymerase (PARP)</fullName>
    </submittedName>
</protein>
<sequence>MDAVIALHATALSLDRISCSQLMSRGVELAQHLGYKTGGIDKGSPAAQGMSIEAQASGGGVFGLKDGGVTASLQSIGASGYVKPEAKANLAAHMRRCGLISERDYLISVGDQQPLVVVDIPPYFSSPEPDLPMLVNDYRTGGYNQRKAEMMLAESRGENELLDGPCECSFGRDEGLSVVQIQRIENKQAFERFKAYETATAERLQTSGISTRPCVHEWLDRLADRNGLSRAANTVYLLHGTTADKVDNICRDGLQTRFSLEKPGLYGGGLYFTTSSCKAFQYTAGDGCIIICRVVLGEIELLDDVCINRLFPTDGFDSTHAKKGHTCKAPGELQVHDEYIVYHPAAVYPELVLRVNAA</sequence>
<evidence type="ECO:0000313" key="2">
    <source>
        <dbReference type="Proteomes" id="UP001642464"/>
    </source>
</evidence>
<dbReference type="PANTHER" id="PTHR45740:SF2">
    <property type="entry name" value="POLY [ADP-RIBOSE] POLYMERASE"/>
    <property type="match status" value="1"/>
</dbReference>
<organism evidence="1 2">
    <name type="scientific">Durusdinium trenchii</name>
    <dbReference type="NCBI Taxonomy" id="1381693"/>
    <lineage>
        <taxon>Eukaryota</taxon>
        <taxon>Sar</taxon>
        <taxon>Alveolata</taxon>
        <taxon>Dinophyceae</taxon>
        <taxon>Suessiales</taxon>
        <taxon>Symbiodiniaceae</taxon>
        <taxon>Durusdinium</taxon>
    </lineage>
</organism>
<dbReference type="Gene3D" id="3.90.228.10">
    <property type="match status" value="1"/>
</dbReference>
<keyword evidence="2" id="KW-1185">Reference proteome</keyword>
<dbReference type="PANTHER" id="PTHR45740">
    <property type="entry name" value="POLY [ADP-RIBOSE] POLYMERASE"/>
    <property type="match status" value="1"/>
</dbReference>
<dbReference type="SUPFAM" id="SSF56399">
    <property type="entry name" value="ADP-ribosylation"/>
    <property type="match status" value="1"/>
</dbReference>
<dbReference type="Proteomes" id="UP001642464">
    <property type="component" value="Unassembled WGS sequence"/>
</dbReference>
<dbReference type="Pfam" id="PF06140">
    <property type="entry name" value="Ifi-6-16"/>
    <property type="match status" value="1"/>
</dbReference>
<dbReference type="InterPro" id="IPR038213">
    <property type="entry name" value="IFI6/IFI27-like_sf"/>
</dbReference>
<accession>A0ABP0MRD2</accession>
<evidence type="ECO:0000313" key="1">
    <source>
        <dbReference type="EMBL" id="CAK9053267.1"/>
    </source>
</evidence>
<dbReference type="InterPro" id="IPR012317">
    <property type="entry name" value="Poly(ADP-ribose)pol_cat_dom"/>
</dbReference>
<dbReference type="Gene3D" id="6.10.110.10">
    <property type="match status" value="1"/>
</dbReference>
<dbReference type="EMBL" id="CAXAMM010023224">
    <property type="protein sequence ID" value="CAK9053267.1"/>
    <property type="molecule type" value="Genomic_DNA"/>
</dbReference>
<reference evidence="1 2" key="1">
    <citation type="submission" date="2024-02" db="EMBL/GenBank/DDBJ databases">
        <authorList>
            <person name="Chen Y."/>
            <person name="Shah S."/>
            <person name="Dougan E. K."/>
            <person name="Thang M."/>
            <person name="Chan C."/>
        </authorList>
    </citation>
    <scope>NUCLEOTIDE SEQUENCE [LARGE SCALE GENOMIC DNA]</scope>
</reference>
<gene>
    <name evidence="1" type="ORF">SCF082_LOCUS29046</name>
</gene>
<name>A0ABP0MRD2_9DINO</name>